<dbReference type="Pfam" id="PF14938">
    <property type="entry name" value="SNAP"/>
    <property type="match status" value="1"/>
</dbReference>
<organism evidence="4 5">
    <name type="scientific">Bodo saltans</name>
    <name type="common">Flagellated protozoan</name>
    <dbReference type="NCBI Taxonomy" id="75058"/>
    <lineage>
        <taxon>Eukaryota</taxon>
        <taxon>Discoba</taxon>
        <taxon>Euglenozoa</taxon>
        <taxon>Kinetoplastea</taxon>
        <taxon>Metakinetoplastina</taxon>
        <taxon>Eubodonida</taxon>
        <taxon>Bodonidae</taxon>
        <taxon>Bodo</taxon>
    </lineage>
</organism>
<dbReference type="PANTHER" id="PTHR13768">
    <property type="entry name" value="SOLUBLE NSF ATTACHMENT PROTEIN SNAP"/>
    <property type="match status" value="1"/>
</dbReference>
<dbReference type="SUPFAM" id="SSF48452">
    <property type="entry name" value="TPR-like"/>
    <property type="match status" value="1"/>
</dbReference>
<comment type="similarity">
    <text evidence="1">Belongs to the SNAP family.</text>
</comment>
<sequence>MTAMSSSDASIMAQQVVLHFHATRGALPIDAFDVCETIATMFPSCDATTRKAAYLEYVTISKDSVSRDKNVEAEVTAPQIPEVPSSGTSVHTPTPPAVELTGFGAVGGEPSSGGSVRGGDHPTLLHGAASNISFLVAGAAAGLIAKQTTDLAQGLMHSSLRLKSPLHEQDPRHNNNIHNFTTEGYEGTHGDHESKTTPPILVLINDRCPSDMLPWLSAVALPIRPTTSTSGESAAWGVYEATEKSLSKGRSGSEWSDAVALFEQAGGLFDAAAVASSSSLMNVIMEGNCYVRAADCLRCLRDVDQMATFLERAGSAYSTAFPENRDDSVAPPVASGLSTVASAAAEATVQAFTQAVFVSRAAGRTAKAARVARKGAEGCVRVLRFDDAVTLLYRACDLYDKELSMGAEARAVMTRAVGIAVVDMSNLSIAIDALEKLADVSIAEEQPLVLFRAMLCRLACLPGITGNDTNDAIIDCVYALDQYTDICVGLCGGKENTCLKQMIRGVEENDPVRVENAAEAYVSTHTALEEWIPPMMHMIWHRTVERLAHRTEHLRDVVAPK</sequence>
<reference evidence="5" key="1">
    <citation type="submission" date="2015-09" db="EMBL/GenBank/DDBJ databases">
        <authorList>
            <consortium name="Pathogen Informatics"/>
        </authorList>
    </citation>
    <scope>NUCLEOTIDE SEQUENCE [LARGE SCALE GENOMIC DNA]</scope>
    <source>
        <strain evidence="5">Lake Konstanz</strain>
    </source>
</reference>
<evidence type="ECO:0000313" key="4">
    <source>
        <dbReference type="EMBL" id="CUG86685.1"/>
    </source>
</evidence>
<accession>A0A0S4J9T8</accession>
<keyword evidence="3" id="KW-0653">Protein transport</keyword>
<dbReference type="GO" id="GO:0005483">
    <property type="term" value="F:soluble NSF attachment protein activity"/>
    <property type="evidence" value="ECO:0007669"/>
    <property type="project" value="TreeGrafter"/>
</dbReference>
<dbReference type="GO" id="GO:0019905">
    <property type="term" value="F:syntaxin binding"/>
    <property type="evidence" value="ECO:0007669"/>
    <property type="project" value="TreeGrafter"/>
</dbReference>
<dbReference type="AlphaFoldDB" id="A0A0S4J9T8"/>
<keyword evidence="5" id="KW-1185">Reference proteome</keyword>
<dbReference type="GO" id="GO:0005774">
    <property type="term" value="C:vacuolar membrane"/>
    <property type="evidence" value="ECO:0007669"/>
    <property type="project" value="TreeGrafter"/>
</dbReference>
<evidence type="ECO:0000256" key="2">
    <source>
        <dbReference type="ARBA" id="ARBA00022448"/>
    </source>
</evidence>
<dbReference type="PANTHER" id="PTHR13768:SF8">
    <property type="entry name" value="ALPHA-SOLUBLE NSF ATTACHMENT PROTEIN"/>
    <property type="match status" value="1"/>
</dbReference>
<dbReference type="Gene3D" id="1.25.40.10">
    <property type="entry name" value="Tetratricopeptide repeat domain"/>
    <property type="match status" value="1"/>
</dbReference>
<name>A0A0S4J9T8_BODSA</name>
<evidence type="ECO:0000256" key="3">
    <source>
        <dbReference type="ARBA" id="ARBA00022927"/>
    </source>
</evidence>
<protein>
    <submittedName>
        <fullName evidence="4">Uncharacterized protein</fullName>
    </submittedName>
</protein>
<evidence type="ECO:0000313" key="5">
    <source>
        <dbReference type="Proteomes" id="UP000051952"/>
    </source>
</evidence>
<proteinExistence type="inferred from homology"/>
<dbReference type="GO" id="GO:0035494">
    <property type="term" value="P:SNARE complex disassembly"/>
    <property type="evidence" value="ECO:0007669"/>
    <property type="project" value="TreeGrafter"/>
</dbReference>
<dbReference type="EMBL" id="CYKH01001366">
    <property type="protein sequence ID" value="CUG86685.1"/>
    <property type="molecule type" value="Genomic_DNA"/>
</dbReference>
<dbReference type="GO" id="GO:0031201">
    <property type="term" value="C:SNARE complex"/>
    <property type="evidence" value="ECO:0007669"/>
    <property type="project" value="TreeGrafter"/>
</dbReference>
<evidence type="ECO:0000256" key="1">
    <source>
        <dbReference type="ARBA" id="ARBA00010050"/>
    </source>
</evidence>
<dbReference type="GO" id="GO:0006886">
    <property type="term" value="P:intracellular protein transport"/>
    <property type="evidence" value="ECO:0007669"/>
    <property type="project" value="InterPro"/>
</dbReference>
<dbReference type="VEuPathDB" id="TriTrypDB:BSAL_00705"/>
<gene>
    <name evidence="4" type="ORF">BSAL_00705</name>
</gene>
<keyword evidence="2" id="KW-0813">Transport</keyword>
<dbReference type="Proteomes" id="UP000051952">
    <property type="component" value="Unassembled WGS sequence"/>
</dbReference>
<dbReference type="InterPro" id="IPR000744">
    <property type="entry name" value="NSF_attach"/>
</dbReference>
<dbReference type="InterPro" id="IPR011990">
    <property type="entry name" value="TPR-like_helical_dom_sf"/>
</dbReference>